<evidence type="ECO:0000313" key="2">
    <source>
        <dbReference type="WBParaSite" id="PEQ_0000786901-mRNA-1"/>
    </source>
</evidence>
<reference evidence="2" key="1">
    <citation type="submission" date="2022-11" db="UniProtKB">
        <authorList>
            <consortium name="WormBaseParasite"/>
        </authorList>
    </citation>
    <scope>IDENTIFICATION</scope>
</reference>
<dbReference type="Proteomes" id="UP000887564">
    <property type="component" value="Unplaced"/>
</dbReference>
<sequence length="54" mass="6138">MVQQELTAVTAHFTRIIEHNRATFGTLYGQLLKEAMSKRMGVRCCGDFTAYTKI</sequence>
<keyword evidence="1" id="KW-1185">Reference proteome</keyword>
<dbReference type="WBParaSite" id="PEQ_0000786901-mRNA-1">
    <property type="protein sequence ID" value="PEQ_0000786901-mRNA-1"/>
    <property type="gene ID" value="PEQ_0000786901"/>
</dbReference>
<organism evidence="1 2">
    <name type="scientific">Parascaris equorum</name>
    <name type="common">Equine roundworm</name>
    <dbReference type="NCBI Taxonomy" id="6256"/>
    <lineage>
        <taxon>Eukaryota</taxon>
        <taxon>Metazoa</taxon>
        <taxon>Ecdysozoa</taxon>
        <taxon>Nematoda</taxon>
        <taxon>Chromadorea</taxon>
        <taxon>Rhabditida</taxon>
        <taxon>Spirurina</taxon>
        <taxon>Ascaridomorpha</taxon>
        <taxon>Ascaridoidea</taxon>
        <taxon>Ascarididae</taxon>
        <taxon>Parascaris</taxon>
    </lineage>
</organism>
<dbReference type="AlphaFoldDB" id="A0A914RMY7"/>
<name>A0A914RMY7_PAREQ</name>
<evidence type="ECO:0000313" key="1">
    <source>
        <dbReference type="Proteomes" id="UP000887564"/>
    </source>
</evidence>
<accession>A0A914RMY7</accession>
<protein>
    <submittedName>
        <fullName evidence="2">Uncharacterized protein</fullName>
    </submittedName>
</protein>
<proteinExistence type="predicted"/>